<reference evidence="3 4" key="1">
    <citation type="journal article" date="2015" name="Genome Announc.">
        <title>Genome Sequence of 'Candidatus Thioglobus autotrophica' Strain EF1, a Chemoautotroph from the SUP05 Clade of Marine Gammaproteobacteria.</title>
        <authorList>
            <person name="Shah V."/>
            <person name="Morris R.M."/>
        </authorList>
    </citation>
    <scope>NUCLEOTIDE SEQUENCE [LARGE SCALE GENOMIC DNA]</scope>
    <source>
        <strain evidence="3 4">EF1</strain>
    </source>
</reference>
<dbReference type="Pfam" id="PF03641">
    <property type="entry name" value="Lysine_decarbox"/>
    <property type="match status" value="1"/>
</dbReference>
<keyword evidence="2" id="KW-0203">Cytokinin biosynthesis</keyword>
<dbReference type="EMBL" id="CP010552">
    <property type="protein sequence ID" value="ALE52712.1"/>
    <property type="molecule type" value="Genomic_DNA"/>
</dbReference>
<dbReference type="Proteomes" id="UP000058020">
    <property type="component" value="Chromosome"/>
</dbReference>
<dbReference type="EC" id="3.2.2.n1" evidence="2"/>
<evidence type="ECO:0000256" key="1">
    <source>
        <dbReference type="ARBA" id="ARBA00000274"/>
    </source>
</evidence>
<dbReference type="InterPro" id="IPR005269">
    <property type="entry name" value="LOG"/>
</dbReference>
<dbReference type="RefSeq" id="WP_053951678.1">
    <property type="nucleotide sequence ID" value="NZ_CP010552.1"/>
</dbReference>
<dbReference type="PATRIC" id="fig|1705394.5.peg.1105"/>
<dbReference type="GO" id="GO:0009691">
    <property type="term" value="P:cytokinin biosynthetic process"/>
    <property type="evidence" value="ECO:0007669"/>
    <property type="project" value="UniProtKB-UniRule"/>
</dbReference>
<dbReference type="GO" id="GO:0005829">
    <property type="term" value="C:cytosol"/>
    <property type="evidence" value="ECO:0007669"/>
    <property type="project" value="TreeGrafter"/>
</dbReference>
<name>A0A0M4PKZ8_9GAMM</name>
<keyword evidence="3" id="KW-0808">Transferase</keyword>
<dbReference type="GO" id="GO:0008714">
    <property type="term" value="F:AMP nucleosidase activity"/>
    <property type="evidence" value="ECO:0007669"/>
    <property type="project" value="UniProtKB-EC"/>
</dbReference>
<evidence type="ECO:0000256" key="2">
    <source>
        <dbReference type="RuleBase" id="RU363015"/>
    </source>
</evidence>
<dbReference type="OrthoDB" id="9801098at2"/>
<dbReference type="PANTHER" id="PTHR43393">
    <property type="entry name" value="CYTOKININ RIBOSIDE 5'-MONOPHOSPHATE PHOSPHORIBOHYDROLASE"/>
    <property type="match status" value="1"/>
</dbReference>
<keyword evidence="2" id="KW-0378">Hydrolase</keyword>
<evidence type="ECO:0000313" key="4">
    <source>
        <dbReference type="Proteomes" id="UP000058020"/>
    </source>
</evidence>
<dbReference type="InterPro" id="IPR031100">
    <property type="entry name" value="LOG_fam"/>
</dbReference>
<keyword evidence="4" id="KW-1185">Reference proteome</keyword>
<protein>
    <recommendedName>
        <fullName evidence="2">Cytokinin riboside 5'-monophosphate phosphoribohydrolase</fullName>
        <ecNumber evidence="2">3.2.2.n1</ecNumber>
    </recommendedName>
</protein>
<dbReference type="PANTHER" id="PTHR43393:SF2">
    <property type="entry name" value="CYTOKININ RIBOSIDE 5'-MONOPHOSPHATE PHOSPHORIBOHYDROLASE"/>
    <property type="match status" value="1"/>
</dbReference>
<sequence>MNIEAVESELKHAATVLGQFTCNISIFGSARISDDSDLAKTAYQLGRQLSDQGFNVLTGAGPGIMKAANKGAFEGASSSIGLNIKLPKEQSPNSYLNQCLMFEHFFTRKVALIKYANACVFFPGGLGTVDELMEVLTLLQTRKGRKIKIFLLSEAFWRPLINWLETLEQSQYISKSDLELFCIVDDIDNIIKQIKE</sequence>
<dbReference type="InterPro" id="IPR052341">
    <property type="entry name" value="LOG_family_nucleotidases"/>
</dbReference>
<dbReference type="STRING" id="1705394.SP60_05535"/>
<comment type="catalytic activity">
    <reaction evidence="1">
        <text>AMP + H2O = D-ribose 5-phosphate + adenine</text>
        <dbReference type="Rhea" id="RHEA:20129"/>
        <dbReference type="ChEBI" id="CHEBI:15377"/>
        <dbReference type="ChEBI" id="CHEBI:16708"/>
        <dbReference type="ChEBI" id="CHEBI:78346"/>
        <dbReference type="ChEBI" id="CHEBI:456215"/>
        <dbReference type="EC" id="3.2.2.4"/>
    </reaction>
</comment>
<dbReference type="SUPFAM" id="SSF102405">
    <property type="entry name" value="MCP/YpsA-like"/>
    <property type="match status" value="1"/>
</dbReference>
<evidence type="ECO:0000313" key="3">
    <source>
        <dbReference type="EMBL" id="ALE52712.1"/>
    </source>
</evidence>
<dbReference type="NCBIfam" id="TIGR00730">
    <property type="entry name" value="Rossman fold protein, TIGR00730 family"/>
    <property type="match status" value="1"/>
</dbReference>
<dbReference type="GO" id="GO:0016740">
    <property type="term" value="F:transferase activity"/>
    <property type="evidence" value="ECO:0007669"/>
    <property type="project" value="UniProtKB-KW"/>
</dbReference>
<organism evidence="3 4">
    <name type="scientific">Candidatus Thioglobus autotrophicus</name>
    <dbReference type="NCBI Taxonomy" id="1705394"/>
    <lineage>
        <taxon>Bacteria</taxon>
        <taxon>Pseudomonadati</taxon>
        <taxon>Pseudomonadota</taxon>
        <taxon>Gammaproteobacteria</taxon>
        <taxon>Candidatus Pseudothioglobaceae</taxon>
        <taxon>Candidatus Thioglobus</taxon>
    </lineage>
</organism>
<dbReference type="AlphaFoldDB" id="A0A0M4PKZ8"/>
<comment type="similarity">
    <text evidence="2">Belongs to the LOG family.</text>
</comment>
<dbReference type="Gene3D" id="3.40.50.450">
    <property type="match status" value="1"/>
</dbReference>
<proteinExistence type="inferred from homology"/>
<gene>
    <name evidence="3" type="ORF">SP60_05535</name>
</gene>
<dbReference type="KEGG" id="tho:SP60_05535"/>
<accession>A0A0M4PKZ8</accession>